<dbReference type="EMBL" id="ATBP01000847">
    <property type="protein sequence ID" value="ETR68740.1"/>
    <property type="molecule type" value="Genomic_DNA"/>
</dbReference>
<dbReference type="Proteomes" id="UP000189670">
    <property type="component" value="Unassembled WGS sequence"/>
</dbReference>
<gene>
    <name evidence="1" type="ORF">OMM_10214</name>
</gene>
<evidence type="ECO:0000313" key="1">
    <source>
        <dbReference type="EMBL" id="ETR68740.1"/>
    </source>
</evidence>
<comment type="caution">
    <text evidence="1">The sequence shown here is derived from an EMBL/GenBank/DDBJ whole genome shotgun (WGS) entry which is preliminary data.</text>
</comment>
<accession>A0A1V1P1N8</accession>
<organism evidence="1 2">
    <name type="scientific">Candidatus Magnetoglobus multicellularis str. Araruama</name>
    <dbReference type="NCBI Taxonomy" id="890399"/>
    <lineage>
        <taxon>Bacteria</taxon>
        <taxon>Pseudomonadati</taxon>
        <taxon>Thermodesulfobacteriota</taxon>
        <taxon>Desulfobacteria</taxon>
        <taxon>Desulfobacterales</taxon>
        <taxon>Desulfobacteraceae</taxon>
        <taxon>Candidatus Magnetoglobus</taxon>
    </lineage>
</organism>
<name>A0A1V1P1N8_9BACT</name>
<dbReference type="PANTHER" id="PTHR12521:SF0">
    <property type="entry name" value="ADP-RIBOSE GLYCOHYDROLASE OARD1"/>
    <property type="match status" value="1"/>
</dbReference>
<sequence length="186" mass="21410">MIGLIYRYLEGMLDPFITLLEIHKLMYFMQEAGENLRLDYCRHYYGPYANNLRHVMNAIEGHFLTGYADGGDDPQKIISPVPGVYKNAIAFLAANQKTQNNFNKVADLVDGFESPTGLELLSSVHWVITKENVISDTQLISQIHNWNERKKQFNKRQILLARQVLTQKGWMLQKTGLNTIPTHMLK</sequence>
<protein>
    <submittedName>
        <fullName evidence="1">Appr-1-p processing domain-containing protein</fullName>
    </submittedName>
</protein>
<evidence type="ECO:0000313" key="2">
    <source>
        <dbReference type="Proteomes" id="UP000189670"/>
    </source>
</evidence>
<reference evidence="2" key="1">
    <citation type="submission" date="2012-11" db="EMBL/GenBank/DDBJ databases">
        <authorList>
            <person name="Lucero-Rivera Y.E."/>
            <person name="Tovar-Ramirez D."/>
        </authorList>
    </citation>
    <scope>NUCLEOTIDE SEQUENCE [LARGE SCALE GENOMIC DNA]</scope>
    <source>
        <strain evidence="2">Araruama</strain>
    </source>
</reference>
<dbReference type="AlphaFoldDB" id="A0A1V1P1N8"/>
<dbReference type="PANTHER" id="PTHR12521">
    <property type="entry name" value="PROTEIN C6ORF130"/>
    <property type="match status" value="1"/>
</dbReference>
<dbReference type="InterPro" id="IPR050892">
    <property type="entry name" value="ADP-ribose_metab_enzymes"/>
</dbReference>
<dbReference type="GO" id="GO:0140291">
    <property type="term" value="P:peptidyl-glutamate ADP-deribosylation"/>
    <property type="evidence" value="ECO:0007669"/>
    <property type="project" value="TreeGrafter"/>
</dbReference>
<proteinExistence type="predicted"/>